<dbReference type="SMART" id="SM00530">
    <property type="entry name" value="HTH_XRE"/>
    <property type="match status" value="1"/>
</dbReference>
<name>A0A841BPL0_9ACTN</name>
<proteinExistence type="predicted"/>
<organism evidence="2 3">
    <name type="scientific">Allocatelliglobosispora scoriae</name>
    <dbReference type="NCBI Taxonomy" id="643052"/>
    <lineage>
        <taxon>Bacteria</taxon>
        <taxon>Bacillati</taxon>
        <taxon>Actinomycetota</taxon>
        <taxon>Actinomycetes</taxon>
        <taxon>Micromonosporales</taxon>
        <taxon>Micromonosporaceae</taxon>
        <taxon>Allocatelliglobosispora</taxon>
    </lineage>
</organism>
<dbReference type="Gene3D" id="3.30.450.180">
    <property type="match status" value="1"/>
</dbReference>
<dbReference type="RefSeq" id="WP_184838780.1">
    <property type="nucleotide sequence ID" value="NZ_JACHMN010000002.1"/>
</dbReference>
<dbReference type="GO" id="GO:0003677">
    <property type="term" value="F:DNA binding"/>
    <property type="evidence" value="ECO:0007669"/>
    <property type="project" value="InterPro"/>
</dbReference>
<dbReference type="Proteomes" id="UP000587527">
    <property type="component" value="Unassembled WGS sequence"/>
</dbReference>
<dbReference type="PANTHER" id="PTHR35010">
    <property type="entry name" value="BLL4672 PROTEIN-RELATED"/>
    <property type="match status" value="1"/>
</dbReference>
<reference evidence="2 3" key="1">
    <citation type="submission" date="2020-08" db="EMBL/GenBank/DDBJ databases">
        <title>Sequencing the genomes of 1000 actinobacteria strains.</title>
        <authorList>
            <person name="Klenk H.-P."/>
        </authorList>
    </citation>
    <scope>NUCLEOTIDE SEQUENCE [LARGE SCALE GENOMIC DNA]</scope>
    <source>
        <strain evidence="2 3">DSM 45362</strain>
    </source>
</reference>
<evidence type="ECO:0000313" key="3">
    <source>
        <dbReference type="Proteomes" id="UP000587527"/>
    </source>
</evidence>
<dbReference type="InterPro" id="IPR041413">
    <property type="entry name" value="MLTR_LBD"/>
</dbReference>
<dbReference type="PANTHER" id="PTHR35010:SF2">
    <property type="entry name" value="BLL4672 PROTEIN"/>
    <property type="match status" value="1"/>
</dbReference>
<evidence type="ECO:0000259" key="1">
    <source>
        <dbReference type="PROSITE" id="PS50943"/>
    </source>
</evidence>
<dbReference type="InterPro" id="IPR010982">
    <property type="entry name" value="Lambda_DNA-bd_dom_sf"/>
</dbReference>
<dbReference type="Pfam" id="PF13560">
    <property type="entry name" value="HTH_31"/>
    <property type="match status" value="1"/>
</dbReference>
<gene>
    <name evidence="2" type="ORF">F4553_004386</name>
</gene>
<comment type="caution">
    <text evidence="2">The sequence shown here is derived from an EMBL/GenBank/DDBJ whole genome shotgun (WGS) entry which is preliminary data.</text>
</comment>
<dbReference type="PROSITE" id="PS50943">
    <property type="entry name" value="HTH_CROC1"/>
    <property type="match status" value="1"/>
</dbReference>
<sequence>MNREELAAFLRSRRERVRPAEVGLPEGPRRRTPGLRRQEVAELAGMSVEYYVRLEQARGPRPSRQILQSLGRALMLSIDERAHLHHLAGRVVPPRSLPRRDVPDGVLHLLASLTDTPAFVLDAKYDVLAWNELAVSFIGDLSTVPESNRNVARWTFRAPDLAKHLTDEQESRFVRTLVSDLRTAVARYPDDETIPELVAELLRDSPEFGELWAEHDVATHRNLTKRLNHPIVGPIEFECQILLIPDRDQRVVLYSAAPGSASHEAMKHLREIQRLRTTA</sequence>
<dbReference type="Pfam" id="PF17765">
    <property type="entry name" value="MLTR_LBD"/>
    <property type="match status" value="1"/>
</dbReference>
<dbReference type="Gene3D" id="1.10.260.40">
    <property type="entry name" value="lambda repressor-like DNA-binding domains"/>
    <property type="match status" value="1"/>
</dbReference>
<feature type="domain" description="HTH cro/C1-type" evidence="1">
    <location>
        <begin position="34"/>
        <end position="81"/>
    </location>
</feature>
<protein>
    <submittedName>
        <fullName evidence="2">Transcriptional regulator with XRE-family HTH domain</fullName>
    </submittedName>
</protein>
<dbReference type="AlphaFoldDB" id="A0A841BPL0"/>
<dbReference type="InterPro" id="IPR001387">
    <property type="entry name" value="Cro/C1-type_HTH"/>
</dbReference>
<dbReference type="CDD" id="cd00093">
    <property type="entry name" value="HTH_XRE"/>
    <property type="match status" value="1"/>
</dbReference>
<keyword evidence="3" id="KW-1185">Reference proteome</keyword>
<evidence type="ECO:0000313" key="2">
    <source>
        <dbReference type="EMBL" id="MBB5871007.1"/>
    </source>
</evidence>
<accession>A0A841BPL0</accession>
<dbReference type="SUPFAM" id="SSF47413">
    <property type="entry name" value="lambda repressor-like DNA-binding domains"/>
    <property type="match status" value="1"/>
</dbReference>
<dbReference type="EMBL" id="JACHMN010000002">
    <property type="protein sequence ID" value="MBB5871007.1"/>
    <property type="molecule type" value="Genomic_DNA"/>
</dbReference>